<dbReference type="PANTHER" id="PTHR10887">
    <property type="entry name" value="DNA2/NAM7 HELICASE FAMILY"/>
    <property type="match status" value="1"/>
</dbReference>
<dbReference type="InterPro" id="IPR027417">
    <property type="entry name" value="P-loop_NTPase"/>
</dbReference>
<evidence type="ECO:0000259" key="2">
    <source>
        <dbReference type="Pfam" id="PF13086"/>
    </source>
</evidence>
<feature type="domain" description="DNA2/NAM7 helicase helicase" evidence="2">
    <location>
        <begin position="814"/>
        <end position="899"/>
    </location>
</feature>
<gene>
    <name evidence="4" type="ORF">PRLR5076_01450</name>
</gene>
<feature type="domain" description="DNA2/NAM7 helicase-like C-terminal" evidence="3">
    <location>
        <begin position="922"/>
        <end position="1134"/>
    </location>
</feature>
<dbReference type="InterPro" id="IPR047187">
    <property type="entry name" value="SF1_C_Upf1"/>
</dbReference>
<dbReference type="SUPFAM" id="SSF52540">
    <property type="entry name" value="P-loop containing nucleoside triphosphate hydrolases"/>
    <property type="match status" value="1"/>
</dbReference>
<dbReference type="GeneID" id="72468201"/>
<dbReference type="CDD" id="cd18808">
    <property type="entry name" value="SF1_C_Upf1"/>
    <property type="match status" value="1"/>
</dbReference>
<comment type="caution">
    <text evidence="4">The sequence shown here is derived from an EMBL/GenBank/DDBJ whole genome shotgun (WGS) entry which is preliminary data.</text>
</comment>
<keyword evidence="4" id="KW-0067">ATP-binding</keyword>
<evidence type="ECO:0000256" key="1">
    <source>
        <dbReference type="SAM" id="MobiDB-lite"/>
    </source>
</evidence>
<feature type="compositionally biased region" description="Basic and acidic residues" evidence="1">
    <location>
        <begin position="1"/>
        <end position="14"/>
    </location>
</feature>
<dbReference type="InterPro" id="IPR045055">
    <property type="entry name" value="DNA2/NAM7-like"/>
</dbReference>
<keyword evidence="4" id="KW-0347">Helicase</keyword>
<reference evidence="4" key="1">
    <citation type="journal article" date="2022" name="Int. J. Syst. Evol. Microbiol.">
        <title>Prevotella lacticifex sp. nov., isolated from the rumen of cows.</title>
        <authorList>
            <person name="Shinkai T."/>
            <person name="Ikeyama N."/>
            <person name="Kumagai M."/>
            <person name="Ohmori H."/>
            <person name="Sakamoto M."/>
            <person name="Ohkuma M."/>
            <person name="Mitsumori M."/>
        </authorList>
    </citation>
    <scope>NUCLEOTIDE SEQUENCE</scope>
    <source>
        <strain evidence="4">R5076</strain>
    </source>
</reference>
<dbReference type="Pfam" id="PF13087">
    <property type="entry name" value="AAA_12"/>
    <property type="match status" value="1"/>
</dbReference>
<evidence type="ECO:0000313" key="5">
    <source>
        <dbReference type="Proteomes" id="UP000825483"/>
    </source>
</evidence>
<protein>
    <submittedName>
        <fullName evidence="4">DNA helicase</fullName>
    </submittedName>
</protein>
<dbReference type="Proteomes" id="UP000825483">
    <property type="component" value="Unassembled WGS sequence"/>
</dbReference>
<dbReference type="PANTHER" id="PTHR10887:SF495">
    <property type="entry name" value="HELICASE SENATAXIN ISOFORM X1-RELATED"/>
    <property type="match status" value="1"/>
</dbReference>
<dbReference type="EMBL" id="BPUB01000001">
    <property type="protein sequence ID" value="GJG57294.1"/>
    <property type="molecule type" value="Genomic_DNA"/>
</dbReference>
<dbReference type="Pfam" id="PF13086">
    <property type="entry name" value="AAA_11"/>
    <property type="match status" value="1"/>
</dbReference>
<organism evidence="4 5">
    <name type="scientific">Prevotella lacticifex</name>
    <dbReference type="NCBI Taxonomy" id="2854755"/>
    <lineage>
        <taxon>Bacteria</taxon>
        <taxon>Pseudomonadati</taxon>
        <taxon>Bacteroidota</taxon>
        <taxon>Bacteroidia</taxon>
        <taxon>Bacteroidales</taxon>
        <taxon>Prevotellaceae</taxon>
        <taxon>Prevotella</taxon>
    </lineage>
</organism>
<dbReference type="InterPro" id="IPR041679">
    <property type="entry name" value="DNA2/NAM7-like_C"/>
</dbReference>
<feature type="region of interest" description="Disordered" evidence="1">
    <location>
        <begin position="1"/>
        <end position="22"/>
    </location>
</feature>
<keyword evidence="4" id="KW-0547">Nucleotide-binding</keyword>
<evidence type="ECO:0000259" key="3">
    <source>
        <dbReference type="Pfam" id="PF13087"/>
    </source>
</evidence>
<dbReference type="Gene3D" id="3.40.50.300">
    <property type="entry name" value="P-loop containing nucleotide triphosphate hydrolases"/>
    <property type="match status" value="2"/>
</dbReference>
<evidence type="ECO:0000313" key="4">
    <source>
        <dbReference type="EMBL" id="GJG57294.1"/>
    </source>
</evidence>
<accession>A0A9R1C780</accession>
<sequence>MEKNNEEEGNRSSHVDNGTRFTADANRYAPEDAASFFDELIMTMADTSDIRRVYRRYGHVLWRFLDARTALTEITFAGPFAKMDYLLKEHGAKWWLRRAANDARVRIRKSYDESESRLRATAGHDLKALCQFIAFVDDTTIPEVLISLFPADDGTVAPARALTASMRMIVAAWDDDYVYGVIDGYSTDGYSKVAYTATHPTFPTDWGYLRDLFRRGSQLNLIRPHADSDGILRPEMIIFEPDYLVNVTTIARCMTHYADAPEVELINKIEPSPDNWPIILGNFAGQLLDEELAGKSCIRDGHLDRRRYAASVRKFFSANALSMLTAKAKPGWNFHDEAAWQAAHIHKAVSETLPRVVGDFNAWEGIVEPSFFSPMLGIQGRMDFLQMDYHFLVEQKSGNGAFPYDHFVFPRMTDSHFAQLLLYMLLFRFNYRQRGSDASLTPMLMYSKYEQSMLRVTMVPERAFEAMRIRNGIVARELALARHGGYRVYDELSAEKLNMKGVGDRLWNDWERPRIDGILDVIHNASALERSYFFRFMEFISNEHVMAKLGNKTKECSGFASTWYDSLDAKRLAGNIYDNLTLVKPDSTTEGEIDEVTLAYGDDIDCDMSNFRQGDIVILYPYDRDREPDATAGPVVRCKIRDITKDNRLVLTLRHPQADRRLFDYNRGRVWAIEHDFMEASFSGLYQGMFSLLTAPKERRDLLLFEREPKVDVSRKLKGDYGSFNTMMLKVKRARDFFLIIGPPGTGKTSFGLLNTLKEELCEDGSTVLLMSYTNRAVDEICSKLKGAGIDFIRIGGETTAQEAYANNLISRKIEQTANIAEARQMIVSSRVFVGTTTAISSHLNLFEIKQFDLAIIDEASQILEPHLMGILSAQHEGRAAIRKFVMIGDEKQLPAVVQQSAATSAVEEPELRAIMLTDCRNSLFERLLRRYHDNGDVVAMLDHQGRMHPAIAEFPNIAFYHGQLKAVPLAHQEATLPEHGNSGDLLTDMLLTRRVAFIDAAKPATTTSDKVNIIEAEIIAGLVRRIYDIEKATFDADETVGVIVPYRNQTATVRKLIDRYGIDILHNITIDTVERFQGSQRKYIIYGFTVQEYYQLNFLTSNVYEESDGTVIDRKLNVAMTRAEEHLVMVGHAPLLEKNPTFRRLIDFVKEREGYIKMEG</sequence>
<keyword evidence="5" id="KW-1185">Reference proteome</keyword>
<dbReference type="AlphaFoldDB" id="A0A9R1C780"/>
<proteinExistence type="predicted"/>
<name>A0A9R1C780_9BACT</name>
<dbReference type="InterPro" id="IPR041677">
    <property type="entry name" value="DNA2/NAM7_AAA_11"/>
</dbReference>
<keyword evidence="4" id="KW-0378">Hydrolase</keyword>
<dbReference type="RefSeq" id="WP_223929672.1">
    <property type="nucleotide sequence ID" value="NZ_BPTU01000003.1"/>
</dbReference>
<dbReference type="GO" id="GO:0004386">
    <property type="term" value="F:helicase activity"/>
    <property type="evidence" value="ECO:0007669"/>
    <property type="project" value="UniProtKB-KW"/>
</dbReference>